<organism evidence="5 6">
    <name type="scientific">Nocardiopsis alba</name>
    <dbReference type="NCBI Taxonomy" id="53437"/>
    <lineage>
        <taxon>Bacteria</taxon>
        <taxon>Bacillati</taxon>
        <taxon>Actinomycetota</taxon>
        <taxon>Actinomycetes</taxon>
        <taxon>Streptosporangiales</taxon>
        <taxon>Nocardiopsidaceae</taxon>
        <taxon>Nocardiopsis</taxon>
    </lineage>
</organism>
<comment type="caution">
    <text evidence="5">The sequence shown here is derived from an EMBL/GenBank/DDBJ whole genome shotgun (WGS) entry which is preliminary data.</text>
</comment>
<dbReference type="Pfam" id="PF08241">
    <property type="entry name" value="Methyltransf_11"/>
    <property type="match status" value="1"/>
</dbReference>
<dbReference type="RefSeq" id="WP_017533668.1">
    <property type="nucleotide sequence ID" value="NZ_JBEYGQ010000011.1"/>
</dbReference>
<comment type="similarity">
    <text evidence="1">Belongs to the methyltransferase superfamily.</text>
</comment>
<dbReference type="Proteomes" id="UP000467124">
    <property type="component" value="Unassembled WGS sequence"/>
</dbReference>
<dbReference type="AlphaFoldDB" id="A0A7K2IPN8"/>
<dbReference type="SUPFAM" id="SSF53335">
    <property type="entry name" value="S-adenosyl-L-methionine-dependent methyltransferases"/>
    <property type="match status" value="1"/>
</dbReference>
<protein>
    <submittedName>
        <fullName evidence="5">Methyltransferase domain-containing protein</fullName>
    </submittedName>
</protein>
<dbReference type="PANTHER" id="PTHR44942">
    <property type="entry name" value="METHYLTRANSF_11 DOMAIN-CONTAINING PROTEIN"/>
    <property type="match status" value="1"/>
</dbReference>
<evidence type="ECO:0000256" key="1">
    <source>
        <dbReference type="ARBA" id="ARBA00008361"/>
    </source>
</evidence>
<keyword evidence="3 5" id="KW-0808">Transferase</keyword>
<accession>A0A7K2IPN8</accession>
<dbReference type="InterPro" id="IPR051052">
    <property type="entry name" value="Diverse_substrate_MTase"/>
</dbReference>
<evidence type="ECO:0000256" key="3">
    <source>
        <dbReference type="ARBA" id="ARBA00022679"/>
    </source>
</evidence>
<dbReference type="Gene3D" id="3.40.50.150">
    <property type="entry name" value="Vaccinia Virus protein VP39"/>
    <property type="match status" value="1"/>
</dbReference>
<dbReference type="GO" id="GO:0008757">
    <property type="term" value="F:S-adenosylmethionine-dependent methyltransferase activity"/>
    <property type="evidence" value="ECO:0007669"/>
    <property type="project" value="InterPro"/>
</dbReference>
<feature type="domain" description="Methyltransferase type 11" evidence="4">
    <location>
        <begin position="47"/>
        <end position="139"/>
    </location>
</feature>
<dbReference type="InterPro" id="IPR029063">
    <property type="entry name" value="SAM-dependent_MTases_sf"/>
</dbReference>
<dbReference type="EMBL" id="WWHY01000001">
    <property type="protein sequence ID" value="MYR31765.1"/>
    <property type="molecule type" value="Genomic_DNA"/>
</dbReference>
<keyword evidence="2 5" id="KW-0489">Methyltransferase</keyword>
<evidence type="ECO:0000259" key="4">
    <source>
        <dbReference type="Pfam" id="PF08241"/>
    </source>
</evidence>
<sequence length="264" mass="28805">MSDRTQAFAGLAENYRAHRPGYPDEILTTLRDHVLDGVGPDGVRLLVDVGSGTGISTRALRSLFGTGPRVIGVEPGDDMRAAAAAEGGEVEYLNARAEEIPLPDASASLVLTAQALHWFDRPAFYAEAARLLERGGSLAALANDRDLDSPFIDDHESLLERHSPGYDRHYRSYDLVGEFSAVPGLTSVVERTRSWVRELTPEGYLGMAMSSSRVAAAVRAVGEERVRSELEAIVERNFPDGRVLMPYVTRLVLARRDRGATDGR</sequence>
<gene>
    <name evidence="5" type="ORF">GTW20_05630</name>
</gene>
<evidence type="ECO:0000313" key="6">
    <source>
        <dbReference type="Proteomes" id="UP000467124"/>
    </source>
</evidence>
<evidence type="ECO:0000313" key="5">
    <source>
        <dbReference type="EMBL" id="MYR31765.1"/>
    </source>
</evidence>
<name>A0A7K2IPN8_9ACTN</name>
<dbReference type="PANTHER" id="PTHR44942:SF4">
    <property type="entry name" value="METHYLTRANSFERASE TYPE 11 DOMAIN-CONTAINING PROTEIN"/>
    <property type="match status" value="1"/>
</dbReference>
<reference evidence="5 6" key="1">
    <citation type="journal article" date="2019" name="Nat. Commun.">
        <title>The antimicrobial potential of Streptomyces from insect microbiomes.</title>
        <authorList>
            <person name="Chevrette M.G."/>
            <person name="Carlson C.M."/>
            <person name="Ortega H.E."/>
            <person name="Thomas C."/>
            <person name="Ananiev G.E."/>
            <person name="Barns K.J."/>
            <person name="Book A.J."/>
            <person name="Cagnazzo J."/>
            <person name="Carlos C."/>
            <person name="Flanigan W."/>
            <person name="Grubbs K.J."/>
            <person name="Horn H.A."/>
            <person name="Hoffmann F.M."/>
            <person name="Klassen J.L."/>
            <person name="Knack J.J."/>
            <person name="Lewin G.R."/>
            <person name="McDonald B.R."/>
            <person name="Muller L."/>
            <person name="Melo W.G.P."/>
            <person name="Pinto-Tomas A.A."/>
            <person name="Schmitz A."/>
            <person name="Wendt-Pienkowski E."/>
            <person name="Wildman S."/>
            <person name="Zhao M."/>
            <person name="Zhang F."/>
            <person name="Bugni T.S."/>
            <person name="Andes D.R."/>
            <person name="Pupo M.T."/>
            <person name="Currie C.R."/>
        </authorList>
    </citation>
    <scope>NUCLEOTIDE SEQUENCE [LARGE SCALE GENOMIC DNA]</scope>
    <source>
        <strain evidence="5 6">SID5840</strain>
    </source>
</reference>
<dbReference type="InterPro" id="IPR013216">
    <property type="entry name" value="Methyltransf_11"/>
</dbReference>
<dbReference type="GO" id="GO:0032259">
    <property type="term" value="P:methylation"/>
    <property type="evidence" value="ECO:0007669"/>
    <property type="project" value="UniProtKB-KW"/>
</dbReference>
<dbReference type="CDD" id="cd02440">
    <property type="entry name" value="AdoMet_MTases"/>
    <property type="match status" value="1"/>
</dbReference>
<evidence type="ECO:0000256" key="2">
    <source>
        <dbReference type="ARBA" id="ARBA00022603"/>
    </source>
</evidence>
<proteinExistence type="inferred from homology"/>